<protein>
    <recommendedName>
        <fullName evidence="3">Transmembrane protein</fullName>
    </recommendedName>
</protein>
<dbReference type="EMBL" id="HBUF01427256">
    <property type="protein sequence ID" value="CAG6741536.1"/>
    <property type="molecule type" value="Transcribed_RNA"/>
</dbReference>
<keyword evidence="1" id="KW-0472">Membrane</keyword>
<feature type="transmembrane region" description="Helical" evidence="1">
    <location>
        <begin position="34"/>
        <end position="56"/>
    </location>
</feature>
<proteinExistence type="predicted"/>
<keyword evidence="1" id="KW-1133">Transmembrane helix</keyword>
<evidence type="ECO:0000256" key="1">
    <source>
        <dbReference type="SAM" id="Phobius"/>
    </source>
</evidence>
<evidence type="ECO:0000313" key="2">
    <source>
        <dbReference type="EMBL" id="CAG6741536.1"/>
    </source>
</evidence>
<accession>A0A8D9E5Q4</accession>
<organism evidence="2">
    <name type="scientific">Cacopsylla melanoneura</name>
    <dbReference type="NCBI Taxonomy" id="428564"/>
    <lineage>
        <taxon>Eukaryota</taxon>
        <taxon>Metazoa</taxon>
        <taxon>Ecdysozoa</taxon>
        <taxon>Arthropoda</taxon>
        <taxon>Hexapoda</taxon>
        <taxon>Insecta</taxon>
        <taxon>Pterygota</taxon>
        <taxon>Neoptera</taxon>
        <taxon>Paraneoptera</taxon>
        <taxon>Hemiptera</taxon>
        <taxon>Sternorrhyncha</taxon>
        <taxon>Psylloidea</taxon>
        <taxon>Psyllidae</taxon>
        <taxon>Psyllinae</taxon>
        <taxon>Cacopsylla</taxon>
    </lineage>
</organism>
<feature type="transmembrane region" description="Helical" evidence="1">
    <location>
        <begin position="110"/>
        <end position="134"/>
    </location>
</feature>
<keyword evidence="1" id="KW-0812">Transmembrane</keyword>
<evidence type="ECO:0008006" key="3">
    <source>
        <dbReference type="Google" id="ProtNLM"/>
    </source>
</evidence>
<name>A0A8D9E5Q4_9HEMI</name>
<dbReference type="AlphaFoldDB" id="A0A8D9E5Q4"/>
<reference evidence="2" key="1">
    <citation type="submission" date="2021-05" db="EMBL/GenBank/DDBJ databases">
        <authorList>
            <person name="Alioto T."/>
            <person name="Alioto T."/>
            <person name="Gomez Garrido J."/>
        </authorList>
    </citation>
    <scope>NUCLEOTIDE SEQUENCE</scope>
</reference>
<sequence length="144" mass="16390">MRKPRVTHFLVTSHNTRAASFVSLPLRLSILFSLSPSPFCFPSLCVPFFPSFYLPFVFRPSLRFVSSIYLSVSSIYLRSFSLIFSFWRLLTLSSSPSNENTAVSDLPLTPPWGVLLHVSLFFLLCMLPFLLCLLPRCEFINGQS</sequence>
<feature type="transmembrane region" description="Helical" evidence="1">
    <location>
        <begin position="68"/>
        <end position="90"/>
    </location>
</feature>